<evidence type="ECO:0000313" key="3">
    <source>
        <dbReference type="Proteomes" id="UP000318126"/>
    </source>
</evidence>
<protein>
    <recommendedName>
        <fullName evidence="4">C1q domain-containing protein</fullName>
    </recommendedName>
</protein>
<accession>A0A553JKH8</accession>
<evidence type="ECO:0000313" key="2">
    <source>
        <dbReference type="EMBL" id="TRY12946.1"/>
    </source>
</evidence>
<sequence length="188" mass="20500">MRNVKSIFTLATAGLTLLIASSANATWIPNHQVVVDAYISGDELTETNNGSIKVVEYNTTKINFNTSFDTNSHIFTAPAAGLYNVDARYSQLKCGSRYLLRIGISVPNAAAPGGNHSIGPVTFADIANYGCAIPGIAAVNGVMHLEEGDTLFIQGRYQQAIYDISRWNYKNEYQNRLVITYLGVPTLF</sequence>
<proteinExistence type="predicted"/>
<dbReference type="EMBL" id="VKGK01000024">
    <property type="protein sequence ID" value="TRY12946.1"/>
    <property type="molecule type" value="Genomic_DNA"/>
</dbReference>
<evidence type="ECO:0000256" key="1">
    <source>
        <dbReference type="SAM" id="SignalP"/>
    </source>
</evidence>
<keyword evidence="1" id="KW-0732">Signal</keyword>
<dbReference type="OrthoDB" id="6265128at2"/>
<reference evidence="3" key="1">
    <citation type="submission" date="2019-07" db="EMBL/GenBank/DDBJ databases">
        <title>Shewanella sp. YLB-08 draft genomic sequence.</title>
        <authorList>
            <person name="Yu L."/>
        </authorList>
    </citation>
    <scope>NUCLEOTIDE SEQUENCE [LARGE SCALE GENOMIC DNA]</scope>
    <source>
        <strain evidence="3">JCM 20706</strain>
    </source>
</reference>
<organism evidence="2 3">
    <name type="scientific">Shewanella hanedai</name>
    <name type="common">Alteromonas hanedai</name>
    <dbReference type="NCBI Taxonomy" id="25"/>
    <lineage>
        <taxon>Bacteria</taxon>
        <taxon>Pseudomonadati</taxon>
        <taxon>Pseudomonadota</taxon>
        <taxon>Gammaproteobacteria</taxon>
        <taxon>Alteromonadales</taxon>
        <taxon>Shewanellaceae</taxon>
        <taxon>Shewanella</taxon>
    </lineage>
</organism>
<feature type="chain" id="PRO_5021845019" description="C1q domain-containing protein" evidence="1">
    <location>
        <begin position="26"/>
        <end position="188"/>
    </location>
</feature>
<dbReference type="Proteomes" id="UP000318126">
    <property type="component" value="Unassembled WGS sequence"/>
</dbReference>
<comment type="caution">
    <text evidence="2">The sequence shown here is derived from an EMBL/GenBank/DDBJ whole genome shotgun (WGS) entry which is preliminary data.</text>
</comment>
<dbReference type="AlphaFoldDB" id="A0A553JKH8"/>
<feature type="signal peptide" evidence="1">
    <location>
        <begin position="1"/>
        <end position="25"/>
    </location>
</feature>
<dbReference type="Gene3D" id="2.60.120.40">
    <property type="match status" value="1"/>
</dbReference>
<name>A0A553JKH8_SHEHA</name>
<evidence type="ECO:0008006" key="4">
    <source>
        <dbReference type="Google" id="ProtNLM"/>
    </source>
</evidence>
<gene>
    <name evidence="2" type="ORF">FN961_17740</name>
</gene>
<dbReference type="InterPro" id="IPR008983">
    <property type="entry name" value="Tumour_necrosis_fac-like_dom"/>
</dbReference>
<dbReference type="SUPFAM" id="SSF49842">
    <property type="entry name" value="TNF-like"/>
    <property type="match status" value="1"/>
</dbReference>
<keyword evidence="3" id="KW-1185">Reference proteome</keyword>